<evidence type="ECO:0000313" key="1">
    <source>
        <dbReference type="Proteomes" id="UP000050741"/>
    </source>
</evidence>
<dbReference type="WBParaSite" id="GPLIN_001439100">
    <property type="protein sequence ID" value="GPLIN_001439100"/>
    <property type="gene ID" value="GPLIN_001439100"/>
</dbReference>
<dbReference type="AlphaFoldDB" id="A0A183CND4"/>
<reference evidence="2" key="2">
    <citation type="submission" date="2016-06" db="UniProtKB">
        <authorList>
            <consortium name="WormBaseParasite"/>
        </authorList>
    </citation>
    <scope>IDENTIFICATION</scope>
</reference>
<organism evidence="1 2">
    <name type="scientific">Globodera pallida</name>
    <name type="common">Potato cyst nematode worm</name>
    <name type="synonym">Heterodera pallida</name>
    <dbReference type="NCBI Taxonomy" id="36090"/>
    <lineage>
        <taxon>Eukaryota</taxon>
        <taxon>Metazoa</taxon>
        <taxon>Ecdysozoa</taxon>
        <taxon>Nematoda</taxon>
        <taxon>Chromadorea</taxon>
        <taxon>Rhabditida</taxon>
        <taxon>Tylenchina</taxon>
        <taxon>Tylenchomorpha</taxon>
        <taxon>Tylenchoidea</taxon>
        <taxon>Heteroderidae</taxon>
        <taxon>Heteroderinae</taxon>
        <taxon>Globodera</taxon>
    </lineage>
</organism>
<protein>
    <submittedName>
        <fullName evidence="2">Uncharacterized protein</fullName>
    </submittedName>
</protein>
<reference evidence="1" key="1">
    <citation type="submission" date="2014-05" db="EMBL/GenBank/DDBJ databases">
        <title>The genome and life-stage specific transcriptomes of Globodera pallida elucidate key aspects of plant parasitism by a cyst nematode.</title>
        <authorList>
            <person name="Cotton J.A."/>
            <person name="Lilley C.J."/>
            <person name="Jones L.M."/>
            <person name="Kikuchi T."/>
            <person name="Reid A.J."/>
            <person name="Thorpe P."/>
            <person name="Tsai I.J."/>
            <person name="Beasley H."/>
            <person name="Blok V."/>
            <person name="Cock P.J.A."/>
            <person name="Van den Akker S.E."/>
            <person name="Holroyd N."/>
            <person name="Hunt M."/>
            <person name="Mantelin S."/>
            <person name="Naghra H."/>
            <person name="Pain A."/>
            <person name="Palomares-Rius J.E."/>
            <person name="Zarowiecki M."/>
            <person name="Berriman M."/>
            <person name="Jones J.T."/>
            <person name="Urwin P.E."/>
        </authorList>
    </citation>
    <scope>NUCLEOTIDE SEQUENCE [LARGE SCALE GENOMIC DNA]</scope>
    <source>
        <strain evidence="1">Lindley</strain>
    </source>
</reference>
<accession>A0A183CND4</accession>
<proteinExistence type="predicted"/>
<keyword evidence="1" id="KW-1185">Reference proteome</keyword>
<name>A0A183CND4_GLOPA</name>
<sequence>MLSMLINDQVNLHIIPLNREMPMPRDQYRPTTAAQKVYSMAKKTSIDTVCHFDQKENNRCVLNYFQIFNDKKEMLQESLRRWLFGYTYEELSDKENFFLIAILNNLIDESINAFISFVARTNSVA</sequence>
<dbReference type="Proteomes" id="UP000050741">
    <property type="component" value="Unassembled WGS sequence"/>
</dbReference>
<evidence type="ECO:0000313" key="2">
    <source>
        <dbReference type="WBParaSite" id="GPLIN_001439100"/>
    </source>
</evidence>